<feature type="domain" description="ArnT-like N-terminal" evidence="9">
    <location>
        <begin position="31"/>
        <end position="236"/>
    </location>
</feature>
<evidence type="ECO:0000256" key="7">
    <source>
        <dbReference type="ARBA" id="ARBA00023136"/>
    </source>
</evidence>
<dbReference type="RefSeq" id="WP_201166012.1">
    <property type="nucleotide sequence ID" value="NZ_JAEPWM010000001.1"/>
</dbReference>
<organism evidence="10 11">
    <name type="scientific">Ramlibacter ginsenosidimutans</name>
    <dbReference type="NCBI Taxonomy" id="502333"/>
    <lineage>
        <taxon>Bacteria</taxon>
        <taxon>Pseudomonadati</taxon>
        <taxon>Pseudomonadota</taxon>
        <taxon>Betaproteobacteria</taxon>
        <taxon>Burkholderiales</taxon>
        <taxon>Comamonadaceae</taxon>
        <taxon>Ramlibacter</taxon>
    </lineage>
</organism>
<comment type="subcellular location">
    <subcellularLocation>
        <location evidence="1">Cell membrane</location>
        <topology evidence="1">Multi-pass membrane protein</topology>
    </subcellularLocation>
</comment>
<dbReference type="InterPro" id="IPR050297">
    <property type="entry name" value="LipidA_mod_glycosyltrf_83"/>
</dbReference>
<feature type="transmembrane region" description="Helical" evidence="8">
    <location>
        <begin position="314"/>
        <end position="332"/>
    </location>
</feature>
<feature type="transmembrane region" description="Helical" evidence="8">
    <location>
        <begin position="257"/>
        <end position="278"/>
    </location>
</feature>
<dbReference type="GO" id="GO:0010041">
    <property type="term" value="P:response to iron(III) ion"/>
    <property type="evidence" value="ECO:0007669"/>
    <property type="project" value="TreeGrafter"/>
</dbReference>
<feature type="transmembrane region" description="Helical" evidence="8">
    <location>
        <begin position="137"/>
        <end position="152"/>
    </location>
</feature>
<protein>
    <submittedName>
        <fullName evidence="10">Lipid IV(A) 4-amino-4-deoxy-L-arabinosyltransferase</fullName>
        <ecNumber evidence="10">2.4.2.43</ecNumber>
    </submittedName>
</protein>
<keyword evidence="3 10" id="KW-0328">Glycosyltransferase</keyword>
<dbReference type="GO" id="GO:0000030">
    <property type="term" value="F:mannosyltransferase activity"/>
    <property type="evidence" value="ECO:0007669"/>
    <property type="project" value="InterPro"/>
</dbReference>
<dbReference type="GO" id="GO:0009103">
    <property type="term" value="P:lipopolysaccharide biosynthetic process"/>
    <property type="evidence" value="ECO:0007669"/>
    <property type="project" value="TreeGrafter"/>
</dbReference>
<feature type="transmembrane region" description="Helical" evidence="8">
    <location>
        <begin position="203"/>
        <end position="225"/>
    </location>
</feature>
<dbReference type="AlphaFoldDB" id="A0A934WL12"/>
<feature type="transmembrane region" description="Helical" evidence="8">
    <location>
        <begin position="407"/>
        <end position="426"/>
    </location>
</feature>
<dbReference type="GO" id="GO:0005886">
    <property type="term" value="C:plasma membrane"/>
    <property type="evidence" value="ECO:0007669"/>
    <property type="project" value="UniProtKB-SubCell"/>
</dbReference>
<evidence type="ECO:0000256" key="5">
    <source>
        <dbReference type="ARBA" id="ARBA00022692"/>
    </source>
</evidence>
<proteinExistence type="predicted"/>
<dbReference type="EMBL" id="JAEPWM010000001">
    <property type="protein sequence ID" value="MBK6004622.1"/>
    <property type="molecule type" value="Genomic_DNA"/>
</dbReference>
<keyword evidence="5 8" id="KW-0812">Transmembrane</keyword>
<evidence type="ECO:0000256" key="2">
    <source>
        <dbReference type="ARBA" id="ARBA00022475"/>
    </source>
</evidence>
<dbReference type="Proteomes" id="UP000630528">
    <property type="component" value="Unassembled WGS sequence"/>
</dbReference>
<comment type="caution">
    <text evidence="10">The sequence shown here is derived from an EMBL/GenBank/DDBJ whole genome shotgun (WGS) entry which is preliminary data.</text>
</comment>
<feature type="transmembrane region" description="Helical" evidence="8">
    <location>
        <begin position="290"/>
        <end position="307"/>
    </location>
</feature>
<dbReference type="GO" id="GO:0006493">
    <property type="term" value="P:protein O-linked glycosylation"/>
    <property type="evidence" value="ECO:0007669"/>
    <property type="project" value="InterPro"/>
</dbReference>
<feature type="transmembrane region" description="Helical" evidence="8">
    <location>
        <begin position="344"/>
        <end position="363"/>
    </location>
</feature>
<dbReference type="PANTHER" id="PTHR33908:SF3">
    <property type="entry name" value="UNDECAPRENYL PHOSPHATE-ALPHA-4-AMINO-4-DEOXY-L-ARABINOSE ARABINOSYL TRANSFERASE"/>
    <property type="match status" value="1"/>
</dbReference>
<evidence type="ECO:0000256" key="8">
    <source>
        <dbReference type="SAM" id="Phobius"/>
    </source>
</evidence>
<keyword evidence="4 10" id="KW-0808">Transferase</keyword>
<dbReference type="EC" id="2.4.2.43" evidence="10"/>
<name>A0A934WL12_9BURK</name>
<sequence length="549" mass="59774">MRLAAPRRLVLLFIAVFLLPLGLRPLFLPDESRYAEIAREMVARRDWIVPHLLGLDYFEKPVGGYWFNAASEWLLGTTEFASRLPTALATGASALLVGLLAQRLWADRRTSAVAVLVYLSFALVAALGVYITLDPQLTVWINLALLAFHVAIKTTRRRVRLGAWVVLGAACGMGFLVKGFVAWALAFLVAAPYMLWRRRFGELLRYGPIAVAVAVLVAAPWALAVHHRAPDFWNFFFWNEHVRRFASGEAQHSAPAWFYLPVLALGCIPWLGLAPRAAAAAWSQRGDADIAFLLVWLLAPLLFFSAARGKLPAYILICFTPAALLLARSLASELDAGRTRWLKANAGVNLAIGLVLLAGLGYARQRGLYGPQDGRAWIVALVIALAWTLLALAQWRWPLRAWDGAAQALWLLLAGLPFVFTHELATSKQPSAGIRRHATELRAADAVLCNDPGLCALVAWELRRTDVTLYQGAGELEYGLAKPAGAGRLVASGEAAAWIAQQRTQGSVGVVMRVPRDSAAALAALPPGAAVRDLDARLFVAIYPPSAPK</sequence>
<evidence type="ECO:0000256" key="3">
    <source>
        <dbReference type="ARBA" id="ARBA00022676"/>
    </source>
</evidence>
<feature type="transmembrane region" description="Helical" evidence="8">
    <location>
        <begin position="80"/>
        <end position="101"/>
    </location>
</feature>
<gene>
    <name evidence="10" type="primary">arnT</name>
    <name evidence="10" type="ORF">JJB11_00845</name>
</gene>
<evidence type="ECO:0000313" key="11">
    <source>
        <dbReference type="Proteomes" id="UP000630528"/>
    </source>
</evidence>
<keyword evidence="6 8" id="KW-1133">Transmembrane helix</keyword>
<keyword evidence="11" id="KW-1185">Reference proteome</keyword>
<dbReference type="GO" id="GO:0103015">
    <property type="term" value="F:4-amino-4-deoxy-L-arabinose transferase activity"/>
    <property type="evidence" value="ECO:0007669"/>
    <property type="project" value="UniProtKB-EC"/>
</dbReference>
<keyword evidence="2" id="KW-1003">Cell membrane</keyword>
<keyword evidence="7 8" id="KW-0472">Membrane</keyword>
<feature type="transmembrane region" description="Helical" evidence="8">
    <location>
        <begin position="164"/>
        <end position="191"/>
    </location>
</feature>
<feature type="transmembrane region" description="Helical" evidence="8">
    <location>
        <begin position="113"/>
        <end position="131"/>
    </location>
</feature>
<evidence type="ECO:0000256" key="4">
    <source>
        <dbReference type="ARBA" id="ARBA00022679"/>
    </source>
</evidence>
<evidence type="ECO:0000256" key="1">
    <source>
        <dbReference type="ARBA" id="ARBA00004651"/>
    </source>
</evidence>
<accession>A0A934WL12</accession>
<dbReference type="NCBIfam" id="NF009784">
    <property type="entry name" value="PRK13279.1"/>
    <property type="match status" value="1"/>
</dbReference>
<dbReference type="InterPro" id="IPR003342">
    <property type="entry name" value="ArnT-like_N"/>
</dbReference>
<evidence type="ECO:0000313" key="10">
    <source>
        <dbReference type="EMBL" id="MBK6004622.1"/>
    </source>
</evidence>
<feature type="transmembrane region" description="Helical" evidence="8">
    <location>
        <begin position="375"/>
        <end position="395"/>
    </location>
</feature>
<dbReference type="PANTHER" id="PTHR33908">
    <property type="entry name" value="MANNOSYLTRANSFERASE YKCB-RELATED"/>
    <property type="match status" value="1"/>
</dbReference>
<reference evidence="10" key="2">
    <citation type="submission" date="2021-01" db="EMBL/GenBank/DDBJ databases">
        <authorList>
            <person name="Kang M."/>
        </authorList>
    </citation>
    <scope>NUCLEOTIDE SEQUENCE</scope>
    <source>
        <strain evidence="10">KACC 17527</strain>
    </source>
</reference>
<evidence type="ECO:0000256" key="6">
    <source>
        <dbReference type="ARBA" id="ARBA00022989"/>
    </source>
</evidence>
<evidence type="ECO:0000259" key="9">
    <source>
        <dbReference type="Pfam" id="PF02366"/>
    </source>
</evidence>
<dbReference type="Pfam" id="PF02366">
    <property type="entry name" value="PMT"/>
    <property type="match status" value="1"/>
</dbReference>
<reference evidence="10" key="1">
    <citation type="journal article" date="2012" name="J. Microbiol. Biotechnol.">
        <title>Ramlibacter ginsenosidimutans sp. nov., with ginsenoside-converting activity.</title>
        <authorList>
            <person name="Wang L."/>
            <person name="An D.S."/>
            <person name="Kim S.G."/>
            <person name="Jin F.X."/>
            <person name="Kim S.C."/>
            <person name="Lee S.T."/>
            <person name="Im W.T."/>
        </authorList>
    </citation>
    <scope>NUCLEOTIDE SEQUENCE</scope>
    <source>
        <strain evidence="10">KACC 17527</strain>
    </source>
</reference>